<evidence type="ECO:0000313" key="2">
    <source>
        <dbReference type="EMBL" id="GKX27861.1"/>
    </source>
</evidence>
<proteinExistence type="predicted"/>
<reference evidence="2" key="1">
    <citation type="submission" date="2022-06" db="EMBL/GenBank/DDBJ databases">
        <title>Vallitalea longa sp. nov., an anaerobic bacterium isolated from marine sediment.</title>
        <authorList>
            <person name="Hirano S."/>
            <person name="Terahara T."/>
            <person name="Mori K."/>
            <person name="Hamada M."/>
            <person name="Matsumoto R."/>
            <person name="Kobayashi T."/>
        </authorList>
    </citation>
    <scope>NUCLEOTIDE SEQUENCE</scope>
    <source>
        <strain evidence="2">SH18-1</strain>
    </source>
</reference>
<protein>
    <submittedName>
        <fullName evidence="2">DEAD/DEAH box helicase</fullName>
    </submittedName>
</protein>
<dbReference type="InterPro" id="IPR014001">
    <property type="entry name" value="Helicase_ATP-bd"/>
</dbReference>
<keyword evidence="2" id="KW-0067">ATP-binding</keyword>
<dbReference type="InterPro" id="IPR027417">
    <property type="entry name" value="P-loop_NTPase"/>
</dbReference>
<dbReference type="Pfam" id="PF00271">
    <property type="entry name" value="Helicase_C"/>
    <property type="match status" value="1"/>
</dbReference>
<dbReference type="Gene3D" id="3.40.50.10810">
    <property type="entry name" value="Tandem AAA-ATPase domain"/>
    <property type="match status" value="1"/>
</dbReference>
<dbReference type="Pfam" id="PF00176">
    <property type="entry name" value="SNF2-rel_dom"/>
    <property type="match status" value="1"/>
</dbReference>
<sequence length="414" mass="47682">MYEELEVDKVLVIAPLRVADATWDAEIKKWDHLKHLTFSKVLGTAARRKEALKAKADIYIINRENISWLVGYYGTAFPFDMVVIDELSSFKSPKAQRFKALKMVRPLINRVVGLTGTPSPNSLIDLWSQLYLLDMGERLGKFIGHYRTNYFNPGQTNGHVVFNYKLKRQSEELIYERISDICISMKARDYLDLPERIDRTVDVVLSDQDQKMYEEFEKKMVLQFMDQEEISVANAAGLSNKLLQFSNGAVYNEDKQVREIHKEKLNTLEEIVDCANGKPILVFYSFKHDYDRIMKQLKKYKPKKLESSKDIKDWNNGKIRLLLAHPASCGHGLNLQAGGHIIVWFGLTWSLELYQQANARLDRQGQTQNVIIHHLVTKGTIDEDVIKALRSKATGQDALMEAVKARVRKYKQIA</sequence>
<comment type="caution">
    <text evidence="2">The sequence shown here is derived from an EMBL/GenBank/DDBJ whole genome shotgun (WGS) entry which is preliminary data.</text>
</comment>
<dbReference type="PROSITE" id="PS51192">
    <property type="entry name" value="HELICASE_ATP_BIND_1"/>
    <property type="match status" value="1"/>
</dbReference>
<name>A0A9W5Y8B9_9FIRM</name>
<keyword evidence="2" id="KW-0547">Nucleotide-binding</keyword>
<gene>
    <name evidence="2" type="ORF">SH1V18_03410</name>
</gene>
<dbReference type="Proteomes" id="UP001144256">
    <property type="component" value="Unassembled WGS sequence"/>
</dbReference>
<keyword evidence="3" id="KW-1185">Reference proteome</keyword>
<evidence type="ECO:0000259" key="1">
    <source>
        <dbReference type="PROSITE" id="PS51192"/>
    </source>
</evidence>
<dbReference type="SUPFAM" id="SSF52540">
    <property type="entry name" value="P-loop containing nucleoside triphosphate hydrolases"/>
    <property type="match status" value="2"/>
</dbReference>
<keyword evidence="2" id="KW-0378">Hydrolase</keyword>
<dbReference type="InterPro" id="IPR000330">
    <property type="entry name" value="SNF2_N"/>
</dbReference>
<feature type="domain" description="Helicase ATP-binding" evidence="1">
    <location>
        <begin position="1"/>
        <end position="136"/>
    </location>
</feature>
<dbReference type="InterPro" id="IPR001650">
    <property type="entry name" value="Helicase_C-like"/>
</dbReference>
<dbReference type="PANTHER" id="PTHR10799">
    <property type="entry name" value="SNF2/RAD54 HELICASE FAMILY"/>
    <property type="match status" value="1"/>
</dbReference>
<dbReference type="AlphaFoldDB" id="A0A9W5Y8B9"/>
<dbReference type="GO" id="GO:0005524">
    <property type="term" value="F:ATP binding"/>
    <property type="evidence" value="ECO:0007669"/>
    <property type="project" value="InterPro"/>
</dbReference>
<accession>A0A9W5Y8B9</accession>
<dbReference type="InterPro" id="IPR038718">
    <property type="entry name" value="SNF2-like_sf"/>
</dbReference>
<organism evidence="2 3">
    <name type="scientific">Vallitalea longa</name>
    <dbReference type="NCBI Taxonomy" id="2936439"/>
    <lineage>
        <taxon>Bacteria</taxon>
        <taxon>Bacillati</taxon>
        <taxon>Bacillota</taxon>
        <taxon>Clostridia</taxon>
        <taxon>Lachnospirales</taxon>
        <taxon>Vallitaleaceae</taxon>
        <taxon>Vallitalea</taxon>
    </lineage>
</organism>
<dbReference type="GO" id="GO:0004386">
    <property type="term" value="F:helicase activity"/>
    <property type="evidence" value="ECO:0007669"/>
    <property type="project" value="UniProtKB-KW"/>
</dbReference>
<evidence type="ECO:0000313" key="3">
    <source>
        <dbReference type="Proteomes" id="UP001144256"/>
    </source>
</evidence>
<keyword evidence="2" id="KW-0347">Helicase</keyword>
<dbReference type="Gene3D" id="3.40.50.300">
    <property type="entry name" value="P-loop containing nucleotide triphosphate hydrolases"/>
    <property type="match status" value="1"/>
</dbReference>
<dbReference type="EMBL" id="BRLB01000001">
    <property type="protein sequence ID" value="GKX27861.1"/>
    <property type="molecule type" value="Genomic_DNA"/>
</dbReference>